<dbReference type="Proteomes" id="UP001240236">
    <property type="component" value="Unassembled WGS sequence"/>
</dbReference>
<dbReference type="Pfam" id="PF01047">
    <property type="entry name" value="MarR"/>
    <property type="match status" value="1"/>
</dbReference>
<dbReference type="SUPFAM" id="SSF46785">
    <property type="entry name" value="Winged helix' DNA-binding domain"/>
    <property type="match status" value="1"/>
</dbReference>
<dbReference type="RefSeq" id="WP_307240123.1">
    <property type="nucleotide sequence ID" value="NZ_JAUSUZ010000001.1"/>
</dbReference>
<evidence type="ECO:0000313" key="2">
    <source>
        <dbReference type="EMBL" id="MDQ0366639.1"/>
    </source>
</evidence>
<dbReference type="PANTHER" id="PTHR33164">
    <property type="entry name" value="TRANSCRIPTIONAL REGULATOR, MARR FAMILY"/>
    <property type="match status" value="1"/>
</dbReference>
<dbReference type="PROSITE" id="PS50995">
    <property type="entry name" value="HTH_MARR_2"/>
    <property type="match status" value="1"/>
</dbReference>
<dbReference type="GO" id="GO:0003677">
    <property type="term" value="F:DNA binding"/>
    <property type="evidence" value="ECO:0007669"/>
    <property type="project" value="UniProtKB-KW"/>
</dbReference>
<evidence type="ECO:0000259" key="1">
    <source>
        <dbReference type="PROSITE" id="PS50995"/>
    </source>
</evidence>
<dbReference type="Gene3D" id="1.10.10.10">
    <property type="entry name" value="Winged helix-like DNA-binding domain superfamily/Winged helix DNA-binding domain"/>
    <property type="match status" value="1"/>
</dbReference>
<keyword evidence="3" id="KW-1185">Reference proteome</keyword>
<dbReference type="AlphaFoldDB" id="A0AAE3VZI7"/>
<dbReference type="InterPro" id="IPR036388">
    <property type="entry name" value="WH-like_DNA-bd_sf"/>
</dbReference>
<evidence type="ECO:0000313" key="3">
    <source>
        <dbReference type="Proteomes" id="UP001240236"/>
    </source>
</evidence>
<gene>
    <name evidence="2" type="ORF">J2S42_003308</name>
</gene>
<dbReference type="PANTHER" id="PTHR33164:SF99">
    <property type="entry name" value="MARR FAMILY REGULATORY PROTEIN"/>
    <property type="match status" value="1"/>
</dbReference>
<dbReference type="EMBL" id="JAUSUZ010000001">
    <property type="protein sequence ID" value="MDQ0366639.1"/>
    <property type="molecule type" value="Genomic_DNA"/>
</dbReference>
<comment type="caution">
    <text evidence="2">The sequence shown here is derived from an EMBL/GenBank/DDBJ whole genome shotgun (WGS) entry which is preliminary data.</text>
</comment>
<sequence length="156" mass="17654">MTSWLSDDEQRDWRRFVVMQNRLMAQLAAHLQAEGGLSIPDYEVLVHLSEAPDGRMRSTDLIERICWEKSRLSHHLTRMEKRGFVTRETRPDDLRYSDVVITTAGRAAIEAAAPMHVAHVRSWFIEALSAEELAVLGELSDKVTARLDEATPACPA</sequence>
<feature type="domain" description="HTH marR-type" evidence="1">
    <location>
        <begin position="1"/>
        <end position="145"/>
    </location>
</feature>
<reference evidence="2 3" key="1">
    <citation type="submission" date="2023-07" db="EMBL/GenBank/DDBJ databases">
        <title>Sequencing the genomes of 1000 actinobacteria strains.</title>
        <authorList>
            <person name="Klenk H.-P."/>
        </authorList>
    </citation>
    <scope>NUCLEOTIDE SEQUENCE [LARGE SCALE GENOMIC DNA]</scope>
    <source>
        <strain evidence="2 3">DSM 44709</strain>
    </source>
</reference>
<dbReference type="GO" id="GO:0006950">
    <property type="term" value="P:response to stress"/>
    <property type="evidence" value="ECO:0007669"/>
    <property type="project" value="TreeGrafter"/>
</dbReference>
<name>A0AAE3VZI7_9ACTN</name>
<accession>A0AAE3VZI7</accession>
<proteinExistence type="predicted"/>
<dbReference type="InterPro" id="IPR039422">
    <property type="entry name" value="MarR/SlyA-like"/>
</dbReference>
<dbReference type="InterPro" id="IPR000835">
    <property type="entry name" value="HTH_MarR-typ"/>
</dbReference>
<keyword evidence="2" id="KW-0238">DNA-binding</keyword>
<dbReference type="InterPro" id="IPR036390">
    <property type="entry name" value="WH_DNA-bd_sf"/>
</dbReference>
<protein>
    <submittedName>
        <fullName evidence="2">DNA-binding MarR family transcriptional regulator</fullName>
    </submittedName>
</protein>
<organism evidence="2 3">
    <name type="scientific">Catenuloplanes indicus</name>
    <dbReference type="NCBI Taxonomy" id="137267"/>
    <lineage>
        <taxon>Bacteria</taxon>
        <taxon>Bacillati</taxon>
        <taxon>Actinomycetota</taxon>
        <taxon>Actinomycetes</taxon>
        <taxon>Micromonosporales</taxon>
        <taxon>Micromonosporaceae</taxon>
        <taxon>Catenuloplanes</taxon>
    </lineage>
</organism>
<dbReference type="SMART" id="SM00347">
    <property type="entry name" value="HTH_MARR"/>
    <property type="match status" value="1"/>
</dbReference>
<dbReference type="GO" id="GO:0003700">
    <property type="term" value="F:DNA-binding transcription factor activity"/>
    <property type="evidence" value="ECO:0007669"/>
    <property type="project" value="InterPro"/>
</dbReference>